<dbReference type="Gene3D" id="1.10.3290.10">
    <property type="entry name" value="Fido-like domain"/>
    <property type="match status" value="1"/>
</dbReference>
<protein>
    <submittedName>
        <fullName evidence="2">Fic family protein</fullName>
    </submittedName>
</protein>
<name>A0ABY4F0K2_9BACI</name>
<dbReference type="InterPro" id="IPR040198">
    <property type="entry name" value="Fido_containing"/>
</dbReference>
<accession>A0ABY4F0K2</accession>
<proteinExistence type="predicted"/>
<dbReference type="Proteomes" id="UP000831782">
    <property type="component" value="Chromosome"/>
</dbReference>
<dbReference type="PROSITE" id="PS51459">
    <property type="entry name" value="FIDO"/>
    <property type="match status" value="1"/>
</dbReference>
<reference evidence="2 3" key="1">
    <citation type="submission" date="2022-04" db="EMBL/GenBank/DDBJ databases">
        <title>Gracilibacillus sp. isolated from saltern.</title>
        <authorList>
            <person name="Won M."/>
            <person name="Lee C.-M."/>
            <person name="Woen H.-Y."/>
            <person name="Kwon S.-W."/>
        </authorList>
    </citation>
    <scope>NUCLEOTIDE SEQUENCE [LARGE SCALE GENOMIC DNA]</scope>
    <source>
        <strain evidence="2 3">SSWR10-1</strain>
    </source>
</reference>
<feature type="domain" description="Fido" evidence="1">
    <location>
        <begin position="1"/>
        <end position="72"/>
    </location>
</feature>
<sequence>MKVPKLISKFANIHPFADGNGRTSRLLMNLELMKHGYLPIIIEQDKRFRYYEVLDTAAVNNDYGPFIDFVKDYEHSGLIRHLQLINRHQELDGPER</sequence>
<dbReference type="EMBL" id="CP095072">
    <property type="protein sequence ID" value="UOQ49771.1"/>
    <property type="molecule type" value="Genomic_DNA"/>
</dbReference>
<organism evidence="2 3">
    <name type="scientific">Gracilibacillus caseinilyticus</name>
    <dbReference type="NCBI Taxonomy" id="2932256"/>
    <lineage>
        <taxon>Bacteria</taxon>
        <taxon>Bacillati</taxon>
        <taxon>Bacillota</taxon>
        <taxon>Bacilli</taxon>
        <taxon>Bacillales</taxon>
        <taxon>Bacillaceae</taxon>
        <taxon>Gracilibacillus</taxon>
    </lineage>
</organism>
<dbReference type="InterPro" id="IPR003812">
    <property type="entry name" value="Fido"/>
</dbReference>
<keyword evidence="3" id="KW-1185">Reference proteome</keyword>
<dbReference type="SUPFAM" id="SSF140931">
    <property type="entry name" value="Fic-like"/>
    <property type="match status" value="1"/>
</dbReference>
<dbReference type="PANTHER" id="PTHR13504">
    <property type="entry name" value="FIDO DOMAIN-CONTAINING PROTEIN DDB_G0283145"/>
    <property type="match status" value="1"/>
</dbReference>
<dbReference type="Pfam" id="PF02661">
    <property type="entry name" value="Fic"/>
    <property type="match status" value="1"/>
</dbReference>
<evidence type="ECO:0000313" key="2">
    <source>
        <dbReference type="EMBL" id="UOQ49771.1"/>
    </source>
</evidence>
<dbReference type="InterPro" id="IPR036597">
    <property type="entry name" value="Fido-like_dom_sf"/>
</dbReference>
<gene>
    <name evidence="2" type="ORF">MUN88_06760</name>
</gene>
<dbReference type="PANTHER" id="PTHR13504:SF38">
    <property type="entry name" value="FIDO DOMAIN-CONTAINING PROTEIN"/>
    <property type="match status" value="1"/>
</dbReference>
<evidence type="ECO:0000313" key="3">
    <source>
        <dbReference type="Proteomes" id="UP000831782"/>
    </source>
</evidence>
<evidence type="ECO:0000259" key="1">
    <source>
        <dbReference type="PROSITE" id="PS51459"/>
    </source>
</evidence>